<sequence>MTEYTSDPVAVAAYFAARERTENWLQTIAADANPSVPPSLVADTDDGLSSPSSESGASALSLPPRMVLRYPNGQDVAIGPSREERGRFEQLRRQRAREHRRQRAPAAGTGKSAYVRMNNAAQSALYVPPPLHAAPHPEPSPVAIAPSLSPASSHGAPVAPPPGPSTSAHSLYSWTHGPPAAYPAYAPAPPMPSHSHTHTHTHSRS</sequence>
<gene>
    <name evidence="1" type="ORF">K488DRAFT_89679</name>
</gene>
<evidence type="ECO:0000313" key="1">
    <source>
        <dbReference type="EMBL" id="KAI0028508.1"/>
    </source>
</evidence>
<proteinExistence type="predicted"/>
<comment type="caution">
    <text evidence="1">The sequence shown here is derived from an EMBL/GenBank/DDBJ whole genome shotgun (WGS) entry which is preliminary data.</text>
</comment>
<reference evidence="1" key="2">
    <citation type="journal article" date="2022" name="New Phytol.">
        <title>Evolutionary transition to the ectomycorrhizal habit in the genomes of a hyperdiverse lineage of mushroom-forming fungi.</title>
        <authorList>
            <person name="Looney B."/>
            <person name="Miyauchi S."/>
            <person name="Morin E."/>
            <person name="Drula E."/>
            <person name="Courty P.E."/>
            <person name="Kohler A."/>
            <person name="Kuo A."/>
            <person name="LaButti K."/>
            <person name="Pangilinan J."/>
            <person name="Lipzen A."/>
            <person name="Riley R."/>
            <person name="Andreopoulos W."/>
            <person name="He G."/>
            <person name="Johnson J."/>
            <person name="Nolan M."/>
            <person name="Tritt A."/>
            <person name="Barry K.W."/>
            <person name="Grigoriev I.V."/>
            <person name="Nagy L.G."/>
            <person name="Hibbett D."/>
            <person name="Henrissat B."/>
            <person name="Matheny P.B."/>
            <person name="Labbe J."/>
            <person name="Martin F.M."/>
        </authorList>
    </citation>
    <scope>NUCLEOTIDE SEQUENCE</scope>
    <source>
        <strain evidence="1">EC-137</strain>
    </source>
</reference>
<feature type="non-terminal residue" evidence="1">
    <location>
        <position position="205"/>
    </location>
</feature>
<dbReference type="EMBL" id="MU273747">
    <property type="protein sequence ID" value="KAI0028508.1"/>
    <property type="molecule type" value="Genomic_DNA"/>
</dbReference>
<reference evidence="1" key="1">
    <citation type="submission" date="2021-02" db="EMBL/GenBank/DDBJ databases">
        <authorList>
            <consortium name="DOE Joint Genome Institute"/>
            <person name="Ahrendt S."/>
            <person name="Looney B.P."/>
            <person name="Miyauchi S."/>
            <person name="Morin E."/>
            <person name="Drula E."/>
            <person name="Courty P.E."/>
            <person name="Chicoki N."/>
            <person name="Fauchery L."/>
            <person name="Kohler A."/>
            <person name="Kuo A."/>
            <person name="Labutti K."/>
            <person name="Pangilinan J."/>
            <person name="Lipzen A."/>
            <person name="Riley R."/>
            <person name="Andreopoulos W."/>
            <person name="He G."/>
            <person name="Johnson J."/>
            <person name="Barry K.W."/>
            <person name="Grigoriev I.V."/>
            <person name="Nagy L."/>
            <person name="Hibbett D."/>
            <person name="Henrissat B."/>
            <person name="Matheny P.B."/>
            <person name="Labbe J."/>
            <person name="Martin F."/>
        </authorList>
    </citation>
    <scope>NUCLEOTIDE SEQUENCE</scope>
    <source>
        <strain evidence="1">EC-137</strain>
    </source>
</reference>
<accession>A0ACB8Q9W3</accession>
<keyword evidence="2" id="KW-1185">Reference proteome</keyword>
<dbReference type="Proteomes" id="UP000814128">
    <property type="component" value="Unassembled WGS sequence"/>
</dbReference>
<evidence type="ECO:0000313" key="2">
    <source>
        <dbReference type="Proteomes" id="UP000814128"/>
    </source>
</evidence>
<organism evidence="1 2">
    <name type="scientific">Vararia minispora EC-137</name>
    <dbReference type="NCBI Taxonomy" id="1314806"/>
    <lineage>
        <taxon>Eukaryota</taxon>
        <taxon>Fungi</taxon>
        <taxon>Dikarya</taxon>
        <taxon>Basidiomycota</taxon>
        <taxon>Agaricomycotina</taxon>
        <taxon>Agaricomycetes</taxon>
        <taxon>Russulales</taxon>
        <taxon>Lachnocladiaceae</taxon>
        <taxon>Vararia</taxon>
    </lineage>
</organism>
<protein>
    <submittedName>
        <fullName evidence="1">Uncharacterized protein</fullName>
    </submittedName>
</protein>
<name>A0ACB8Q9W3_9AGAM</name>